<dbReference type="Gene3D" id="3.30.710.10">
    <property type="entry name" value="Potassium Channel Kv1.1, Chain A"/>
    <property type="match status" value="1"/>
</dbReference>
<dbReference type="Pfam" id="PF00651">
    <property type="entry name" value="BTB"/>
    <property type="match status" value="1"/>
</dbReference>
<evidence type="ECO:0000313" key="5">
    <source>
        <dbReference type="EMBL" id="CEK91703.1"/>
    </source>
</evidence>
<proteinExistence type="predicted"/>
<keyword evidence="1" id="KW-0880">Kelch repeat</keyword>
<dbReference type="EMBL" id="HACG01044838">
    <property type="protein sequence ID" value="CEK91703.1"/>
    <property type="molecule type" value="Transcribed_RNA"/>
</dbReference>
<dbReference type="SUPFAM" id="SSF117281">
    <property type="entry name" value="Kelch motif"/>
    <property type="match status" value="1"/>
</dbReference>
<dbReference type="SUPFAM" id="SSF54695">
    <property type="entry name" value="POZ domain"/>
    <property type="match status" value="1"/>
</dbReference>
<evidence type="ECO:0000256" key="1">
    <source>
        <dbReference type="ARBA" id="ARBA00022441"/>
    </source>
</evidence>
<organism evidence="5">
    <name type="scientific">Arion vulgaris</name>
    <dbReference type="NCBI Taxonomy" id="1028688"/>
    <lineage>
        <taxon>Eukaryota</taxon>
        <taxon>Metazoa</taxon>
        <taxon>Spiralia</taxon>
        <taxon>Lophotrochozoa</taxon>
        <taxon>Mollusca</taxon>
        <taxon>Gastropoda</taxon>
        <taxon>Heterobranchia</taxon>
        <taxon>Euthyneura</taxon>
        <taxon>Panpulmonata</taxon>
        <taxon>Eupulmonata</taxon>
        <taxon>Stylommatophora</taxon>
        <taxon>Helicina</taxon>
        <taxon>Arionoidea</taxon>
        <taxon>Arionidae</taxon>
        <taxon>Arion</taxon>
    </lineage>
</organism>
<dbReference type="Pfam" id="PF07707">
    <property type="entry name" value="BACK"/>
    <property type="match status" value="1"/>
</dbReference>
<protein>
    <recommendedName>
        <fullName evidence="3">BTB domain-containing protein</fullName>
    </recommendedName>
</protein>
<dbReference type="AlphaFoldDB" id="A0A0B7BFC7"/>
<dbReference type="InterPro" id="IPR011333">
    <property type="entry name" value="SKP1/BTB/POZ_sf"/>
</dbReference>
<dbReference type="InterPro" id="IPR006652">
    <property type="entry name" value="Kelch_1"/>
</dbReference>
<dbReference type="CDD" id="cd18186">
    <property type="entry name" value="BTB_POZ_ZBTB_KLHL-like"/>
    <property type="match status" value="1"/>
</dbReference>
<dbReference type="Pfam" id="PF01344">
    <property type="entry name" value="Kelch_1"/>
    <property type="match status" value="1"/>
</dbReference>
<dbReference type="InterPro" id="IPR000210">
    <property type="entry name" value="BTB/POZ_dom"/>
</dbReference>
<dbReference type="SMART" id="SM00875">
    <property type="entry name" value="BACK"/>
    <property type="match status" value="1"/>
</dbReference>
<dbReference type="InterPro" id="IPR011705">
    <property type="entry name" value="BACK"/>
</dbReference>
<dbReference type="SMART" id="SM00225">
    <property type="entry name" value="BTB"/>
    <property type="match status" value="1"/>
</dbReference>
<feature type="domain" description="BTB" evidence="3">
    <location>
        <begin position="30"/>
        <end position="100"/>
    </location>
</feature>
<keyword evidence="2" id="KW-0677">Repeat</keyword>
<dbReference type="PROSITE" id="PS50097">
    <property type="entry name" value="BTB"/>
    <property type="match status" value="1"/>
</dbReference>
<evidence type="ECO:0000313" key="4">
    <source>
        <dbReference type="EMBL" id="CEK91697.1"/>
    </source>
</evidence>
<dbReference type="EMBL" id="HACG01044832">
    <property type="protein sequence ID" value="CEK91697.1"/>
    <property type="molecule type" value="Transcribed_RNA"/>
</dbReference>
<evidence type="ECO:0000256" key="2">
    <source>
        <dbReference type="ARBA" id="ARBA00022737"/>
    </source>
</evidence>
<accession>A0A0B7BFC7</accession>
<dbReference type="PANTHER" id="PTHR24412">
    <property type="entry name" value="KELCH PROTEIN"/>
    <property type="match status" value="1"/>
</dbReference>
<dbReference type="Gene3D" id="2.120.10.80">
    <property type="entry name" value="Kelch-type beta propeller"/>
    <property type="match status" value="1"/>
</dbReference>
<name>A0A0B7BFC7_9EUPU</name>
<dbReference type="Gene3D" id="1.25.40.420">
    <property type="match status" value="1"/>
</dbReference>
<dbReference type="InterPro" id="IPR015915">
    <property type="entry name" value="Kelch-typ_b-propeller"/>
</dbReference>
<sequence length="601" mass="68246">MDISMSNTIEPVHNNNTVWSPLSLWDPRPTDLTLVVDSRKFHLHKDVLIKSSDYFSAMFSSQMKEATKDIIDLYLPESVDSEHFRFLIEDLYTGELKITTSNVFGLVQIAQMLHVCPTLLSTYINFMKHNLINETHCFELMYFCVSLNIQELYCDTRRFCLAHFSELRHSKSFSNLSLSELYDYLSDKCLVVDNEVNVVKAIHKWVSANTCNIHPNTDKYDILKTQIKKLVSTCVLVQGNDGAHDSITEAIFRSGCLQTEQFQGSLAKRTRQEDVFMFWSLLSPTNPDGLVTIAKFSLETGVGVKFDSMTDIVEKPGFNLSSALCVSGPYVYLSGGGPAFGKINWIKQVWMFDMSKPCSRWVTVCDLIEFRRSHAMVIVGKKLYIFGGFGKFRCKNTQLHSLDLVKGEWEALPLTPTHEINPVATTFDNKIFYICKDWMVYSFDTITKVWTGWNQWETVPHRPPVETKPIAIFPVKSGDSDCFAVVAFTDNCIQIPLICLLRGAVKLHTNEENIAKVTNPFTYAGSVAINGKVAVFLTCAKIEENFYGENEINSIHKVMIFDPETNLMNDFLPVQNVKKAQSILAVPYFPTTFKMGALDFK</sequence>
<evidence type="ECO:0000259" key="3">
    <source>
        <dbReference type="PROSITE" id="PS50097"/>
    </source>
</evidence>
<dbReference type="PANTHER" id="PTHR24412:SF490">
    <property type="entry name" value="BTB DOMAIN-CONTAINING PROTEIN"/>
    <property type="match status" value="1"/>
</dbReference>
<gene>
    <name evidence="5" type="primary">ORF184383</name>
    <name evidence="4" type="synonym">ORF184352</name>
</gene>
<reference evidence="5" key="1">
    <citation type="submission" date="2014-12" db="EMBL/GenBank/DDBJ databases">
        <title>Insight into the proteome of Arion vulgaris.</title>
        <authorList>
            <person name="Aradska J."/>
            <person name="Bulat T."/>
            <person name="Smidak R."/>
            <person name="Sarate P."/>
            <person name="Gangsoo J."/>
            <person name="Sialana F."/>
            <person name="Bilban M."/>
            <person name="Lubec G."/>
        </authorList>
    </citation>
    <scope>NUCLEOTIDE SEQUENCE</scope>
    <source>
        <tissue evidence="5">Skin</tissue>
    </source>
</reference>